<dbReference type="EMBL" id="QKWP01001921">
    <property type="protein sequence ID" value="RIB05768.1"/>
    <property type="molecule type" value="Genomic_DNA"/>
</dbReference>
<protein>
    <submittedName>
        <fullName evidence="2">Uncharacterized protein</fullName>
    </submittedName>
</protein>
<gene>
    <name evidence="2" type="ORF">C2G38_569466</name>
</gene>
<dbReference type="AlphaFoldDB" id="A0A397U9L1"/>
<keyword evidence="3" id="KW-1185">Reference proteome</keyword>
<reference evidence="2 3" key="1">
    <citation type="submission" date="2018-06" db="EMBL/GenBank/DDBJ databases">
        <title>Comparative genomics reveals the genomic features of Rhizophagus irregularis, R. cerebriforme, R. diaphanum and Gigaspora rosea, and their symbiotic lifestyle signature.</title>
        <authorList>
            <person name="Morin E."/>
            <person name="San Clemente H."/>
            <person name="Chen E.C.H."/>
            <person name="De La Providencia I."/>
            <person name="Hainaut M."/>
            <person name="Kuo A."/>
            <person name="Kohler A."/>
            <person name="Murat C."/>
            <person name="Tang N."/>
            <person name="Roy S."/>
            <person name="Loubradou J."/>
            <person name="Henrissat B."/>
            <person name="Grigoriev I.V."/>
            <person name="Corradi N."/>
            <person name="Roux C."/>
            <person name="Martin F.M."/>
        </authorList>
    </citation>
    <scope>NUCLEOTIDE SEQUENCE [LARGE SCALE GENOMIC DNA]</scope>
    <source>
        <strain evidence="2 3">DAOM 194757</strain>
    </source>
</reference>
<feature type="compositionally biased region" description="Basic and acidic residues" evidence="1">
    <location>
        <begin position="103"/>
        <end position="116"/>
    </location>
</feature>
<proteinExistence type="predicted"/>
<dbReference type="OrthoDB" id="2428526at2759"/>
<accession>A0A397U9L1</accession>
<sequence length="166" mass="18622">MNRNLSDIKTNAYNKAGKIILDQKIYDEVDKDISSTSQILTTEINSSTLKVKEEIKKIEIKITSLKSTARNVAQDIVSSTKTVTQALKQGDTPVIASQNVNNEQKESTKESKESDKVPPLVVQTPYDPVLNKLKSQYDPVLQKLQTEYKKTKENKQSEKIAKGDSH</sequence>
<name>A0A397U9L1_9GLOM</name>
<evidence type="ECO:0000256" key="1">
    <source>
        <dbReference type="SAM" id="MobiDB-lite"/>
    </source>
</evidence>
<feature type="region of interest" description="Disordered" evidence="1">
    <location>
        <begin position="89"/>
        <end position="122"/>
    </location>
</feature>
<comment type="caution">
    <text evidence="2">The sequence shown here is derived from an EMBL/GenBank/DDBJ whole genome shotgun (WGS) entry which is preliminary data.</text>
</comment>
<organism evidence="2 3">
    <name type="scientific">Gigaspora rosea</name>
    <dbReference type="NCBI Taxonomy" id="44941"/>
    <lineage>
        <taxon>Eukaryota</taxon>
        <taxon>Fungi</taxon>
        <taxon>Fungi incertae sedis</taxon>
        <taxon>Mucoromycota</taxon>
        <taxon>Glomeromycotina</taxon>
        <taxon>Glomeromycetes</taxon>
        <taxon>Diversisporales</taxon>
        <taxon>Gigasporaceae</taxon>
        <taxon>Gigaspora</taxon>
    </lineage>
</organism>
<evidence type="ECO:0000313" key="2">
    <source>
        <dbReference type="EMBL" id="RIB05768.1"/>
    </source>
</evidence>
<evidence type="ECO:0000313" key="3">
    <source>
        <dbReference type="Proteomes" id="UP000266673"/>
    </source>
</evidence>
<dbReference type="Proteomes" id="UP000266673">
    <property type="component" value="Unassembled WGS sequence"/>
</dbReference>